<reference evidence="6" key="1">
    <citation type="submission" date="2022-06" db="EMBL/GenBank/DDBJ databases">
        <title>Genome sequence of Phormidium yuhuli AB48 isolated from an industrial photobioreactor environment.</title>
        <authorList>
            <person name="Qiu Y."/>
            <person name="Noonan A.J.C."/>
            <person name="Dofher K."/>
            <person name="Koch M."/>
            <person name="Kieft B."/>
            <person name="Lin X."/>
            <person name="Ziels R.M."/>
            <person name="Hallam S.J."/>
        </authorList>
    </citation>
    <scope>NUCLEOTIDE SEQUENCE</scope>
    <source>
        <strain evidence="6">AB48</strain>
    </source>
</reference>
<comment type="similarity">
    <text evidence="2">Belongs to the transposase 27 family.</text>
</comment>
<dbReference type="InterPro" id="IPR005063">
    <property type="entry name" value="Transposase_27"/>
</dbReference>
<protein>
    <submittedName>
        <fullName evidence="6">IS1 family transposase</fullName>
    </submittedName>
</protein>
<dbReference type="Pfam" id="PF03811">
    <property type="entry name" value="Zn_ribbon_InsA"/>
    <property type="match status" value="1"/>
</dbReference>
<organism evidence="6 7">
    <name type="scientific">Phormidium yuhuli AB48</name>
    <dbReference type="NCBI Taxonomy" id="2940671"/>
    <lineage>
        <taxon>Bacteria</taxon>
        <taxon>Bacillati</taxon>
        <taxon>Cyanobacteriota</taxon>
        <taxon>Cyanophyceae</taxon>
        <taxon>Oscillatoriophycideae</taxon>
        <taxon>Oscillatoriales</taxon>
        <taxon>Oscillatoriaceae</taxon>
        <taxon>Phormidium</taxon>
        <taxon>Phormidium yuhuli</taxon>
    </lineage>
</organism>
<name>A0ABY5ASZ0_9CYAN</name>
<dbReference type="Pfam" id="PF03400">
    <property type="entry name" value="DDE_Tnp_IS1"/>
    <property type="match status" value="1"/>
</dbReference>
<dbReference type="InterPro" id="IPR003220">
    <property type="entry name" value="InsA_N_dom_Znf"/>
</dbReference>
<dbReference type="PANTHER" id="PTHR33293">
    <property type="entry name" value="INSERTION ELEMENT IS1 1 PROTEIN INSB-RELATED"/>
    <property type="match status" value="1"/>
</dbReference>
<evidence type="ECO:0000313" key="7">
    <source>
        <dbReference type="Proteomes" id="UP001056708"/>
    </source>
</evidence>
<dbReference type="NCBIfam" id="NF033558">
    <property type="entry name" value="transpos_IS1"/>
    <property type="match status" value="1"/>
</dbReference>
<gene>
    <name evidence="6" type="ORF">NEA10_00450</name>
</gene>
<evidence type="ECO:0000313" key="6">
    <source>
        <dbReference type="EMBL" id="USR91248.1"/>
    </source>
</evidence>
<evidence type="ECO:0000256" key="1">
    <source>
        <dbReference type="ARBA" id="ARBA00004091"/>
    </source>
</evidence>
<dbReference type="InterPro" id="IPR012337">
    <property type="entry name" value="RNaseH-like_sf"/>
</dbReference>
<dbReference type="InterPro" id="IPR051354">
    <property type="entry name" value="Transposase_27_IS1"/>
</dbReference>
<evidence type="ECO:0000256" key="4">
    <source>
        <dbReference type="ARBA" id="ARBA00023172"/>
    </source>
</evidence>
<comment type="function">
    <text evidence="1">Absolutely required for transposition of IS1.</text>
</comment>
<keyword evidence="7" id="KW-1185">Reference proteome</keyword>
<feature type="domain" description="InsA N-terminal zinc ribbon" evidence="5">
    <location>
        <begin position="3"/>
        <end position="30"/>
    </location>
</feature>
<dbReference type="Proteomes" id="UP001056708">
    <property type="component" value="Chromosome"/>
</dbReference>
<evidence type="ECO:0000256" key="2">
    <source>
        <dbReference type="ARBA" id="ARBA00008841"/>
    </source>
</evidence>
<dbReference type="SUPFAM" id="SSF53098">
    <property type="entry name" value="Ribonuclease H-like"/>
    <property type="match status" value="1"/>
</dbReference>
<sequence length="236" mass="27335">MPHCPDCDSTRTVKNGHIHTGKQRYLCRNCGRQFVKNPTNKVIDTPTRELIDRLLLERIPMAGIARAVQVSEQWLQDYVNCKAAQTQRQVAIRPKKKGPMTVQCDELWSFVDHKGNKQWVWLALDAETREIIGAYVGSRSAESAQKLWDSLPAVYRQCAVIYTDAWEAYRQVLPSKRHRVVSKSSGKTSYIERFNNTLRQRVSRFVRRSLAFSKSLRNHIGLLWNFIHHYNASLPL</sequence>
<evidence type="ECO:0000256" key="3">
    <source>
        <dbReference type="ARBA" id="ARBA00022578"/>
    </source>
</evidence>
<dbReference type="EMBL" id="CP098611">
    <property type="protein sequence ID" value="USR91248.1"/>
    <property type="molecule type" value="Genomic_DNA"/>
</dbReference>
<proteinExistence type="inferred from homology"/>
<dbReference type="RefSeq" id="WP_252663278.1">
    <property type="nucleotide sequence ID" value="NZ_CP098611.1"/>
</dbReference>
<keyword evidence="4" id="KW-0233">DNA recombination</keyword>
<accession>A0ABY5ASZ0</accession>
<evidence type="ECO:0000259" key="5">
    <source>
        <dbReference type="Pfam" id="PF03811"/>
    </source>
</evidence>
<dbReference type="PANTHER" id="PTHR33293:SF1">
    <property type="entry name" value="INSERTION ELEMENT IS1 1 PROTEIN INSB-RELATED"/>
    <property type="match status" value="1"/>
</dbReference>
<keyword evidence="3" id="KW-0815">Transposition</keyword>